<dbReference type="AlphaFoldDB" id="A0A084JYI9"/>
<dbReference type="Proteomes" id="UP000239997">
    <property type="component" value="Unassembled WGS sequence"/>
</dbReference>
<dbReference type="EMBL" id="JPJI01000023">
    <property type="protein sequence ID" value="KEZ94023.1"/>
    <property type="molecule type" value="Genomic_DNA"/>
</dbReference>
<protein>
    <submittedName>
        <fullName evidence="1">Nodulation protein NoeA</fullName>
    </submittedName>
</protein>
<dbReference type="RefSeq" id="WP_036579899.1">
    <property type="nucleotide sequence ID" value="NZ_JPJI01000023.1"/>
</dbReference>
<organism evidence="1 3">
    <name type="scientific">Nonlabens ulvanivorans</name>
    <name type="common">Persicivirga ulvanivorans</name>
    <dbReference type="NCBI Taxonomy" id="906888"/>
    <lineage>
        <taxon>Bacteria</taxon>
        <taxon>Pseudomonadati</taxon>
        <taxon>Bacteroidota</taxon>
        <taxon>Flavobacteriia</taxon>
        <taxon>Flavobacteriales</taxon>
        <taxon>Flavobacteriaceae</taxon>
        <taxon>Nonlabens</taxon>
    </lineage>
</organism>
<dbReference type="SUPFAM" id="SSF53335">
    <property type="entry name" value="S-adenosyl-L-methionine-dependent methyltransferases"/>
    <property type="match status" value="1"/>
</dbReference>
<comment type="caution">
    <text evidence="1">The sequence shown here is derived from an EMBL/GenBank/DDBJ whole genome shotgun (WGS) entry which is preliminary data.</text>
</comment>
<name>A0A084JYI9_NONUL</name>
<dbReference type="Proteomes" id="UP000028531">
    <property type="component" value="Unassembled WGS sequence"/>
</dbReference>
<evidence type="ECO:0000313" key="2">
    <source>
        <dbReference type="EMBL" id="PRX13009.1"/>
    </source>
</evidence>
<accession>A0A084JYI9</accession>
<dbReference type="InterPro" id="IPR029063">
    <property type="entry name" value="SAM-dependent_MTases_sf"/>
</dbReference>
<reference evidence="2 4" key="2">
    <citation type="submission" date="2018-03" db="EMBL/GenBank/DDBJ databases">
        <title>Genomic Encyclopedia of Archaeal and Bacterial Type Strains, Phase II (KMG-II): from individual species to whole genera.</title>
        <authorList>
            <person name="Goeker M."/>
        </authorList>
    </citation>
    <scope>NUCLEOTIDE SEQUENCE [LARGE SCALE GENOMIC DNA]</scope>
    <source>
        <strain evidence="2 4">DSM 22727</strain>
    </source>
</reference>
<proteinExistence type="predicted"/>
<sequence>MLRHPASYRDPSGYIFKQEGEYLRHINQPYFIEYNTIKNSGIYEQLWNKNWLIKHEEISVSEDKIILRPDQLDFITYPYEWSFTAYKHAAQLTLRIQLFLLENGFSLKDASAFNITFHKGKAIFIDTLSIERYRDNEPWKGLKQFNEHFFAPLLLAQRHGSYYLKSLQHRINGFPLDEASKLLSWKSKLSPTIYSHIHFLGKQKNETIGQASNDSKSKGLDKVSQIKMLKTLEMHISKMSLQENTEWSAYYDQTNYDEQAFNLKKEFIQKWTADINAKRVVDLGGNDGTFSKVALTNANQVIVCDIDQSAINDCYTNSIKHKEFNIIPIVSDLMQPAASIGFHNQERDSFITRIQDYGSDLSMALALIHHMTLSGNVPFEMSALFFKSLSPYLIIEFPEREDSWVQFILNSKRDAKDLFDYYNLVNFEEAYNKHFSIIKKEAIKGTHRTLFLMKRNER</sequence>
<evidence type="ECO:0000313" key="3">
    <source>
        <dbReference type="Proteomes" id="UP000028531"/>
    </source>
</evidence>
<dbReference type="OrthoDB" id="9765084at2"/>
<reference evidence="1 3" key="1">
    <citation type="submission" date="2014-07" db="EMBL/GenBank/DDBJ databases">
        <title>Draft genome sequence of Nonlabens ulvanivorans, an ulvan degrading bacterium.</title>
        <authorList>
            <person name="Kopel M."/>
            <person name="Helbert W."/>
            <person name="Henrissat B."/>
            <person name="Doniger T."/>
            <person name="Banin E."/>
        </authorList>
    </citation>
    <scope>NUCLEOTIDE SEQUENCE [LARGE SCALE GENOMIC DNA]</scope>
    <source>
        <strain evidence="1 3">PLR</strain>
    </source>
</reference>
<dbReference type="EMBL" id="PVNA01000004">
    <property type="protein sequence ID" value="PRX13009.1"/>
    <property type="molecule type" value="Genomic_DNA"/>
</dbReference>
<dbReference type="CDD" id="cd02440">
    <property type="entry name" value="AdoMet_MTases"/>
    <property type="match status" value="1"/>
</dbReference>
<evidence type="ECO:0000313" key="4">
    <source>
        <dbReference type="Proteomes" id="UP000239997"/>
    </source>
</evidence>
<keyword evidence="4" id="KW-1185">Reference proteome</keyword>
<dbReference type="Gene3D" id="3.40.50.150">
    <property type="entry name" value="Vaccinia Virus protein VP39"/>
    <property type="match status" value="1"/>
</dbReference>
<evidence type="ECO:0000313" key="1">
    <source>
        <dbReference type="EMBL" id="KEZ94023.1"/>
    </source>
</evidence>
<gene>
    <name evidence="1" type="ORF">IL45_02435</name>
    <name evidence="2" type="ORF">LY02_02066</name>
</gene>